<comment type="caution">
    <text evidence="2">The sequence shown here is derived from an EMBL/GenBank/DDBJ whole genome shotgun (WGS) entry which is preliminary data.</text>
</comment>
<evidence type="ECO:0000313" key="2">
    <source>
        <dbReference type="EMBL" id="RXT29356.1"/>
    </source>
</evidence>
<dbReference type="Proteomes" id="UP000290767">
    <property type="component" value="Unassembled WGS sequence"/>
</dbReference>
<reference evidence="2 3" key="1">
    <citation type="submission" date="2017-03" db="EMBL/GenBank/DDBJ databases">
        <authorList>
            <person name="Safronova V.I."/>
            <person name="Sazanova A.L."/>
            <person name="Chirak E.R."/>
        </authorList>
    </citation>
    <scope>NUCLEOTIDE SEQUENCE [LARGE SCALE GENOMIC DNA]</scope>
    <source>
        <strain evidence="2 3">Tri-43</strain>
    </source>
</reference>
<name>A0A4Q1UBN3_RHILE</name>
<dbReference type="RefSeq" id="WP_129418800.1">
    <property type="nucleotide sequence ID" value="NZ_MZMU01000003.1"/>
</dbReference>
<accession>A0A4Q1UBN3</accession>
<sequence length="134" mass="15348">MIFTAERAVYWAFDYLTEMFPLEQDEVERMQDLAGNARGSGVEMAKLLRQIGRDRATPEVLMQQLKLLKHRETATATRAELMLVRIFSTVVAELDQFEKDWAAEQEAAKPKPEAPPLPIEETTYRAVDEPMDGF</sequence>
<protein>
    <submittedName>
        <fullName evidence="2">Uncharacterized protein</fullName>
    </submittedName>
</protein>
<evidence type="ECO:0000313" key="3">
    <source>
        <dbReference type="Proteomes" id="UP000290767"/>
    </source>
</evidence>
<feature type="region of interest" description="Disordered" evidence="1">
    <location>
        <begin position="103"/>
        <end position="134"/>
    </location>
</feature>
<gene>
    <name evidence="2" type="ORF">B5P46_11785</name>
</gene>
<evidence type="ECO:0000256" key="1">
    <source>
        <dbReference type="SAM" id="MobiDB-lite"/>
    </source>
</evidence>
<dbReference type="AlphaFoldDB" id="A0A4Q1UBN3"/>
<dbReference type="EMBL" id="MZMU01000003">
    <property type="protein sequence ID" value="RXT29356.1"/>
    <property type="molecule type" value="Genomic_DNA"/>
</dbReference>
<proteinExistence type="predicted"/>
<feature type="compositionally biased region" description="Basic and acidic residues" evidence="1">
    <location>
        <begin position="103"/>
        <end position="112"/>
    </location>
</feature>
<organism evidence="2 3">
    <name type="scientific">Rhizobium leguminosarum</name>
    <dbReference type="NCBI Taxonomy" id="384"/>
    <lineage>
        <taxon>Bacteria</taxon>
        <taxon>Pseudomonadati</taxon>
        <taxon>Pseudomonadota</taxon>
        <taxon>Alphaproteobacteria</taxon>
        <taxon>Hyphomicrobiales</taxon>
        <taxon>Rhizobiaceae</taxon>
        <taxon>Rhizobium/Agrobacterium group</taxon>
        <taxon>Rhizobium</taxon>
    </lineage>
</organism>